<comment type="caution">
    <text evidence="4">The sequence shown here is derived from an EMBL/GenBank/DDBJ whole genome shotgun (WGS) entry which is preliminary data.</text>
</comment>
<dbReference type="PANTHER" id="PTHR13500">
    <property type="entry name" value="NUCLEOLAR PRERIBOSOMAL-ASSOCIATED PROTEIN 1"/>
    <property type="match status" value="1"/>
</dbReference>
<dbReference type="GO" id="GO:0000466">
    <property type="term" value="P:maturation of 5.8S rRNA from tricistronic rRNA transcript (SSU-rRNA, 5.8S rRNA, LSU-rRNA)"/>
    <property type="evidence" value="ECO:0007669"/>
    <property type="project" value="TreeGrafter"/>
</dbReference>
<dbReference type="GO" id="GO:0000463">
    <property type="term" value="P:maturation of LSU-rRNA from tricistronic rRNA transcript (SSU-rRNA, 5.8S rRNA, LSU-rRNA)"/>
    <property type="evidence" value="ECO:0007669"/>
    <property type="project" value="TreeGrafter"/>
</dbReference>
<dbReference type="InterPro" id="IPR016024">
    <property type="entry name" value="ARM-type_fold"/>
</dbReference>
<evidence type="ECO:0000259" key="2">
    <source>
        <dbReference type="Pfam" id="PF11707"/>
    </source>
</evidence>
<dbReference type="OrthoDB" id="72892at2759"/>
<dbReference type="PANTHER" id="PTHR13500:SF0">
    <property type="entry name" value="NUCLEOLAR PRE-RIBOSOMAL-ASSOCIATED PROTEIN 1"/>
    <property type="match status" value="1"/>
</dbReference>
<evidence type="ECO:0000256" key="1">
    <source>
        <dbReference type="SAM" id="MobiDB-lite"/>
    </source>
</evidence>
<dbReference type="InterPro" id="IPR032436">
    <property type="entry name" value="URB1_C"/>
</dbReference>
<sequence length="1750" mass="200949">MSSHTVEDNNTDGNQDEESSLRASKKKKLFCAKEFRNNLLSNEKLAALEKFLDLCNESDGENYVFQYLENGGNCLELFQLLETSTEVPASLTLQIVNHVLLQIVSNYPQHHSSAYESCRYFLNTHIALVNKMLSLASTSTERKVLLKLLTVIVTFSRNLAKDVLLHVNFNPTNLEMLSKQTGEKDSVRNVFIHFLIAFLVEGEYPTISILLEKKGLLTSIVNGLQFDSSETVCMVMTTFKKNILENTFVSKTAKMNIFSTPVVKDIVNLYNWKGLEGFNSKRKQQMVVVDEYEKSQVNESVHEFLLVLCTSHKFGVIFRDRQLGLGKRTHNALMYTVLESLERPWEHSYAGELVTKICGACPDLVKTMWANLKGFLEPRPTTRWLNAMKYAIELVQQLDPTGIEFCVQELSAQQLAQIIQFLVAPTPIIKTIIPENNIFEKPAIKHHILLVLVEFLKAVKKFLLSAKNCLKLQDYQILKNLLNEHINRNFLDAQNILCDWSKSDDEETLGSYSVLNRLEVIFELFDLYEEICPQLLESLSVVNFKDFLNEIQAVSDESSVMLLLIRAVKLFVGFEPSIFAPKQKLFAIIVPMILGFYFDTKDLSAKSTLNLLFKNTGIFEGCLEEIDIWIDAILYSRSYDINTGHSIVNIFKEVCDGFDYHLTGISKLLKGSENQIENQNFQDILESLESESVGDSSTGFAIRHQDLSPLLLAAFRYFLEHVEESKNCKSYFNCVLVNLLHFQTSTVLVTNIILNDQYRRVTSKHILNYIENWCCEMNPVILLKSKVTLAEAFSVSFLEGDINEFFETHNEDLNIYPGLLKNCLHQSLFYFCNLSIEKLAKIHLDNCNKVIQFLISKGGLEDVMKKIFGHPILLHRFSPVHLNKSLSTVFLMNIVKEFQNLNLHKELNYCLKPFRIKLVNSLKRVFKSSHKKGSKVVSLLEVIELFGFEYQHCLDTLNFCSELPLNDLKSEYLSFYYNIVTYSLKKFIEQIVDYQPLNDQIVLCVAQMLTFLNKNQEQFDTSSCATMFKEYLDIFPHSLEIIEPDLFESILHRNEFCKENSLLAGLLLKKRKDFVKIFVQTLSNISSKKGLMLSLLQAAIFIKVDEDILKNAYQSFEPSIVKGLQKPQKAGQYFEMYHEVLAVLIKKFLSEDVCKSFVEKVHKFEVSEPFHVEMLITIFNKIIFYKQEQISESYVNNAILTLVHITNLLFKRKSKFDEDGAKLNEIVTYTIEFFEDNLINKSAEISFRAVCENDSFQTYCKFCLKFGLSGNALLIKLIRCLVEFVNFEENETQLLLDMAGSHSEFLNVILGEQQNECKIELLHLVLVLCQRWPSLMQRNHVPVLLAAYNAMVRPADRIILTLLQSYEKAAARTNFYDFKPFLWGTAAATHYSVRQDIQKALWRQPKMGDILDILKKDFIFNTIINYPLESGLTATKEMSVLQKQNVYDLAFFLPLFSSLLAPENEAATLKFVKSGALSLTIVALSSNNRELRMAACHVLARLHYHIEARPGGKDKLLWLRCVEAVCRGTAILEDFKLNNFAAIFWAKMVLILTQPLHPLYVPMAQYLGARSSPDLSNVPELYTFLHSSDVNFKEMQTFILEILRDGLRRDSDFLVALHSMAFKLIMELFSSCIADLDTKILILSVFENACRLNMGRQLLCSSYGLISWLYEIVNIECNNKRILPIVIRILRTILQDGNDAKFSVDYNMLSLIIQNIIDKDLILNFQKEDLSHLLHVINAIFDVNKEFLTE</sequence>
<dbReference type="GO" id="GO:0005730">
    <property type="term" value="C:nucleolus"/>
    <property type="evidence" value="ECO:0007669"/>
    <property type="project" value="TreeGrafter"/>
</dbReference>
<dbReference type="InterPro" id="IPR039844">
    <property type="entry name" value="URB1"/>
</dbReference>
<dbReference type="Proteomes" id="UP000801492">
    <property type="component" value="Unassembled WGS sequence"/>
</dbReference>
<dbReference type="Pfam" id="PF11707">
    <property type="entry name" value="Npa1"/>
    <property type="match status" value="1"/>
</dbReference>
<feature type="region of interest" description="Disordered" evidence="1">
    <location>
        <begin position="1"/>
        <end position="21"/>
    </location>
</feature>
<dbReference type="SUPFAM" id="SSF48371">
    <property type="entry name" value="ARM repeat"/>
    <property type="match status" value="1"/>
</dbReference>
<organism evidence="4 5">
    <name type="scientific">Ignelater luminosus</name>
    <name type="common">Cucubano</name>
    <name type="synonym">Pyrophorus luminosus</name>
    <dbReference type="NCBI Taxonomy" id="2038154"/>
    <lineage>
        <taxon>Eukaryota</taxon>
        <taxon>Metazoa</taxon>
        <taxon>Ecdysozoa</taxon>
        <taxon>Arthropoda</taxon>
        <taxon>Hexapoda</taxon>
        <taxon>Insecta</taxon>
        <taxon>Pterygota</taxon>
        <taxon>Neoptera</taxon>
        <taxon>Endopterygota</taxon>
        <taxon>Coleoptera</taxon>
        <taxon>Polyphaga</taxon>
        <taxon>Elateriformia</taxon>
        <taxon>Elateroidea</taxon>
        <taxon>Elateridae</taxon>
        <taxon>Agrypninae</taxon>
        <taxon>Pyrophorini</taxon>
        <taxon>Ignelater</taxon>
    </lineage>
</organism>
<evidence type="ECO:0008006" key="6">
    <source>
        <dbReference type="Google" id="ProtNLM"/>
    </source>
</evidence>
<dbReference type="Pfam" id="PF16201">
    <property type="entry name" value="NopRA1"/>
    <property type="match status" value="1"/>
</dbReference>
<feature type="non-terminal residue" evidence="4">
    <location>
        <position position="1"/>
    </location>
</feature>
<keyword evidence="5" id="KW-1185">Reference proteome</keyword>
<evidence type="ECO:0000313" key="5">
    <source>
        <dbReference type="Proteomes" id="UP000801492"/>
    </source>
</evidence>
<protein>
    <recommendedName>
        <fullName evidence="6">Nucleolar pre-ribosomal-associated protein 1</fullName>
    </recommendedName>
</protein>
<feature type="domain" description="URB1 N-terminal" evidence="2">
    <location>
        <begin position="74"/>
        <end position="386"/>
    </location>
</feature>
<dbReference type="Gene3D" id="1.25.10.10">
    <property type="entry name" value="Leucine-rich Repeat Variant"/>
    <property type="match status" value="1"/>
</dbReference>
<dbReference type="EMBL" id="VTPC01001239">
    <property type="protein sequence ID" value="KAF2902622.1"/>
    <property type="molecule type" value="Genomic_DNA"/>
</dbReference>
<accession>A0A8K0GI72</accession>
<evidence type="ECO:0000313" key="4">
    <source>
        <dbReference type="EMBL" id="KAF2902622.1"/>
    </source>
</evidence>
<gene>
    <name evidence="4" type="ORF">ILUMI_03556</name>
</gene>
<name>A0A8K0GI72_IGNLU</name>
<feature type="domain" description="URB1 C-terminal" evidence="3">
    <location>
        <begin position="1477"/>
        <end position="1668"/>
    </location>
</feature>
<proteinExistence type="predicted"/>
<evidence type="ECO:0000259" key="3">
    <source>
        <dbReference type="Pfam" id="PF16201"/>
    </source>
</evidence>
<reference evidence="4" key="1">
    <citation type="submission" date="2019-08" db="EMBL/GenBank/DDBJ databases">
        <title>The genome of the North American firefly Photinus pyralis.</title>
        <authorList>
            <consortium name="Photinus pyralis genome working group"/>
            <person name="Fallon T.R."/>
            <person name="Sander Lower S.E."/>
            <person name="Weng J.-K."/>
        </authorList>
    </citation>
    <scope>NUCLEOTIDE SEQUENCE</scope>
    <source>
        <strain evidence="4">TRF0915ILg1</strain>
        <tissue evidence="4">Whole body</tissue>
    </source>
</reference>
<dbReference type="InterPro" id="IPR021714">
    <property type="entry name" value="URB1_N"/>
</dbReference>
<dbReference type="InterPro" id="IPR011989">
    <property type="entry name" value="ARM-like"/>
</dbReference>